<evidence type="ECO:0000313" key="3">
    <source>
        <dbReference type="Proteomes" id="UP000003704"/>
    </source>
</evidence>
<keyword evidence="3" id="KW-1185">Reference proteome</keyword>
<keyword evidence="1" id="KW-0812">Transmembrane</keyword>
<evidence type="ECO:0008006" key="4">
    <source>
        <dbReference type="Google" id="ProtNLM"/>
    </source>
</evidence>
<proteinExistence type="predicted"/>
<sequence>MNHHAHARPPSRNEHGAALATAVFFLVIITLLGLAAMRAGNIDLRLAQNEVGRVDALQNGQTALDGMWAYRKTQVDRLPVLPGSNYVQGCAIGDKLSSSDLSAQQGFSCPSDKVDVNLLPATIHKGYSYAALRRESVGSGDYAPVNALRRGDSGDRFQLASFTLIAGYDRVSTNDGSAPQGGAEVAQGIYVRVAQIKGLTQQ</sequence>
<dbReference type="EMBL" id="AKGD01000002">
    <property type="protein sequence ID" value="EIT69713.1"/>
    <property type="molecule type" value="Genomic_DNA"/>
</dbReference>
<accession>I8T7J0</accession>
<dbReference type="STRING" id="1172194.WQQ_32950"/>
<name>I8T7J0_9GAMM</name>
<dbReference type="OrthoDB" id="7060672at2"/>
<keyword evidence="1" id="KW-0472">Membrane</keyword>
<dbReference type="AlphaFoldDB" id="I8T7J0"/>
<feature type="transmembrane region" description="Helical" evidence="1">
    <location>
        <begin position="17"/>
        <end position="37"/>
    </location>
</feature>
<dbReference type="Proteomes" id="UP000003704">
    <property type="component" value="Unassembled WGS sequence"/>
</dbReference>
<comment type="caution">
    <text evidence="2">The sequence shown here is derived from an EMBL/GenBank/DDBJ whole genome shotgun (WGS) entry which is preliminary data.</text>
</comment>
<protein>
    <recommendedName>
        <fullName evidence="4">Type 4 fimbrial biogenesis protein PilX N-terminal domain-containing protein</fullName>
    </recommendedName>
</protein>
<keyword evidence="1" id="KW-1133">Transmembrane helix</keyword>
<evidence type="ECO:0000313" key="2">
    <source>
        <dbReference type="EMBL" id="EIT69713.1"/>
    </source>
</evidence>
<dbReference type="RefSeq" id="WP_007186234.1">
    <property type="nucleotide sequence ID" value="NZ_AKGD01000002.1"/>
</dbReference>
<reference evidence="2 3" key="1">
    <citation type="journal article" date="2012" name="J. Bacteriol.">
        <title>Genome Sequence of n-Alkane-Degrading Hydrocarboniphaga effusa Strain AP103T (ATCC BAA-332T).</title>
        <authorList>
            <person name="Chang H.K."/>
            <person name="Zylstra G.J."/>
            <person name="Chae J.C."/>
        </authorList>
    </citation>
    <scope>NUCLEOTIDE SEQUENCE [LARGE SCALE GENOMIC DNA]</scope>
    <source>
        <strain evidence="2 3">AP103</strain>
    </source>
</reference>
<organism evidence="2 3">
    <name type="scientific">Hydrocarboniphaga effusa AP103</name>
    <dbReference type="NCBI Taxonomy" id="1172194"/>
    <lineage>
        <taxon>Bacteria</taxon>
        <taxon>Pseudomonadati</taxon>
        <taxon>Pseudomonadota</taxon>
        <taxon>Gammaproteobacteria</taxon>
        <taxon>Nevskiales</taxon>
        <taxon>Nevskiaceae</taxon>
        <taxon>Hydrocarboniphaga</taxon>
    </lineage>
</organism>
<evidence type="ECO:0000256" key="1">
    <source>
        <dbReference type="SAM" id="Phobius"/>
    </source>
</evidence>
<gene>
    <name evidence="2" type="ORF">WQQ_32950</name>
</gene>